<dbReference type="Gene3D" id="3.40.50.150">
    <property type="entry name" value="Vaccinia Virus protein VP39"/>
    <property type="match status" value="1"/>
</dbReference>
<gene>
    <name evidence="2" type="ORF">TTHERM_00294830</name>
</gene>
<dbReference type="eggNOG" id="ENOG502S2S5">
    <property type="taxonomic scope" value="Eukaryota"/>
</dbReference>
<sequence>MKKNLKGLVGYLAPQNYEMNLQKELQYKKIKIEKQHGRLFIAESSQDENIKVYWQQNIWQDLFELKIDSIKQCASQLKQQSNWWYHYSPILRLRCKLIQDHLPHIKTEEFIFPIQRNMNSLGGFTLLEKNLALYSPLTSSKFANGEIHFQEDKVNPPNRAYLKLWEVFTIINKYPQNNQFVIELGSSPGGWTWVIQQFGAKILSCDKSLLDPKLLKYDKLQFIQQDAFKILPDNFKEEIDWLLSDLICYPTKLLQYIKIWISSNKVNNMVCTIKFQGDIDFEIIEEFASIPNSQIFHLTYNKNELTFVWQKNKQN</sequence>
<organism evidence="2 3">
    <name type="scientific">Tetrahymena thermophila (strain SB210)</name>
    <dbReference type="NCBI Taxonomy" id="312017"/>
    <lineage>
        <taxon>Eukaryota</taxon>
        <taxon>Sar</taxon>
        <taxon>Alveolata</taxon>
        <taxon>Ciliophora</taxon>
        <taxon>Intramacronucleata</taxon>
        <taxon>Oligohymenophorea</taxon>
        <taxon>Hymenostomatida</taxon>
        <taxon>Tetrahymenina</taxon>
        <taxon>Tetrahymenidae</taxon>
        <taxon>Tetrahymena</taxon>
    </lineage>
</organism>
<dbReference type="GO" id="GO:0008168">
    <property type="term" value="F:methyltransferase activity"/>
    <property type="evidence" value="ECO:0007669"/>
    <property type="project" value="UniProtKB-KW"/>
</dbReference>
<reference evidence="3" key="1">
    <citation type="journal article" date="2006" name="PLoS Biol.">
        <title>Macronuclear genome sequence of the ciliate Tetrahymena thermophila, a model eukaryote.</title>
        <authorList>
            <person name="Eisen J.A."/>
            <person name="Coyne R.S."/>
            <person name="Wu M."/>
            <person name="Wu D."/>
            <person name="Thiagarajan M."/>
            <person name="Wortman J.R."/>
            <person name="Badger J.H."/>
            <person name="Ren Q."/>
            <person name="Amedeo P."/>
            <person name="Jones K.M."/>
            <person name="Tallon L.J."/>
            <person name="Delcher A.L."/>
            <person name="Salzberg S.L."/>
            <person name="Silva J.C."/>
            <person name="Haas B.J."/>
            <person name="Majoros W.H."/>
            <person name="Farzad M."/>
            <person name="Carlton J.M."/>
            <person name="Smith R.K. Jr."/>
            <person name="Garg J."/>
            <person name="Pearlman R.E."/>
            <person name="Karrer K.M."/>
            <person name="Sun L."/>
            <person name="Manning G."/>
            <person name="Elde N.C."/>
            <person name="Turkewitz A.P."/>
            <person name="Asai D.J."/>
            <person name="Wilkes D.E."/>
            <person name="Wang Y."/>
            <person name="Cai H."/>
            <person name="Collins K."/>
            <person name="Stewart B.A."/>
            <person name="Lee S.R."/>
            <person name="Wilamowska K."/>
            <person name="Weinberg Z."/>
            <person name="Ruzzo W.L."/>
            <person name="Wloga D."/>
            <person name="Gaertig J."/>
            <person name="Frankel J."/>
            <person name="Tsao C.-C."/>
            <person name="Gorovsky M.A."/>
            <person name="Keeling P.J."/>
            <person name="Waller R.F."/>
            <person name="Patron N.J."/>
            <person name="Cherry J.M."/>
            <person name="Stover N.A."/>
            <person name="Krieger C.J."/>
            <person name="del Toro C."/>
            <person name="Ryder H.F."/>
            <person name="Williamson S.C."/>
            <person name="Barbeau R.A."/>
            <person name="Hamilton E.P."/>
            <person name="Orias E."/>
        </authorList>
    </citation>
    <scope>NUCLEOTIDE SEQUENCE [LARGE SCALE GENOMIC DNA]</scope>
    <source>
        <strain evidence="3">SB210</strain>
    </source>
</reference>
<dbReference type="Proteomes" id="UP000009168">
    <property type="component" value="Unassembled WGS sequence"/>
</dbReference>
<evidence type="ECO:0000259" key="1">
    <source>
        <dbReference type="Pfam" id="PF01728"/>
    </source>
</evidence>
<dbReference type="InterPro" id="IPR002877">
    <property type="entry name" value="RNA_MeTrfase_FtsJ_dom"/>
</dbReference>
<evidence type="ECO:0000313" key="3">
    <source>
        <dbReference type="Proteomes" id="UP000009168"/>
    </source>
</evidence>
<dbReference type="GeneID" id="7833292"/>
<feature type="domain" description="Ribosomal RNA methyltransferase FtsJ" evidence="1">
    <location>
        <begin position="158"/>
        <end position="247"/>
    </location>
</feature>
<protein>
    <submittedName>
        <fullName evidence="2">Ribosomal RNA large subunit methyltransferase</fullName>
    </submittedName>
</protein>
<dbReference type="OrthoDB" id="20105at2759"/>
<dbReference type="RefSeq" id="XP_001013115.2">
    <property type="nucleotide sequence ID" value="XM_001013115.2"/>
</dbReference>
<keyword evidence="2" id="KW-0489">Methyltransferase</keyword>
<evidence type="ECO:0000313" key="2">
    <source>
        <dbReference type="EMBL" id="EAR92870.2"/>
    </source>
</evidence>
<dbReference type="STRING" id="312017.I7M7E8"/>
<dbReference type="EMBL" id="GG662740">
    <property type="protein sequence ID" value="EAR92870.2"/>
    <property type="molecule type" value="Genomic_DNA"/>
</dbReference>
<dbReference type="InterPro" id="IPR029063">
    <property type="entry name" value="SAM-dependent_MTases_sf"/>
</dbReference>
<keyword evidence="2" id="KW-0808">Transferase</keyword>
<dbReference type="AlphaFoldDB" id="I7M7E8"/>
<proteinExistence type="predicted"/>
<dbReference type="PANTHER" id="PTHR37524:SF2">
    <property type="entry name" value="RIBOSOMAL RNA METHYLTRANSFERASE FTSJ DOMAIN-CONTAINING PROTEIN"/>
    <property type="match status" value="1"/>
</dbReference>
<dbReference type="Pfam" id="PF01728">
    <property type="entry name" value="FtsJ"/>
    <property type="match status" value="1"/>
</dbReference>
<dbReference type="KEGG" id="tet:TTHERM_00294830"/>
<keyword evidence="3" id="KW-1185">Reference proteome</keyword>
<accession>I7M7E8</accession>
<dbReference type="GO" id="GO:0032259">
    <property type="term" value="P:methylation"/>
    <property type="evidence" value="ECO:0007669"/>
    <property type="project" value="UniProtKB-KW"/>
</dbReference>
<dbReference type="PANTHER" id="PTHR37524">
    <property type="entry name" value="RIBOSOMAL RNA LARGE SUBUNIT METHYLTRANSFERASE M"/>
    <property type="match status" value="1"/>
</dbReference>
<dbReference type="SUPFAM" id="SSF53335">
    <property type="entry name" value="S-adenosyl-L-methionine-dependent methyltransferases"/>
    <property type="match status" value="1"/>
</dbReference>
<name>I7M7E8_TETTS</name>
<dbReference type="InParanoid" id="I7M7E8"/>